<dbReference type="OrthoDB" id="76224at2759"/>
<feature type="compositionally biased region" description="Polar residues" evidence="1">
    <location>
        <begin position="159"/>
        <end position="174"/>
    </location>
</feature>
<dbReference type="InterPro" id="IPR053263">
    <property type="entry name" value="Euk_RPA34_RNAP_subunit"/>
</dbReference>
<dbReference type="EMBL" id="CAOQHR010000008">
    <property type="protein sequence ID" value="CAI6338957.1"/>
    <property type="molecule type" value="Genomic_DNA"/>
</dbReference>
<feature type="compositionally biased region" description="Basic and acidic residues" evidence="1">
    <location>
        <begin position="123"/>
        <end position="135"/>
    </location>
</feature>
<dbReference type="InterPro" id="IPR013240">
    <property type="entry name" value="DNA-dir_RNA_pol1_su_RPA34"/>
</dbReference>
<feature type="compositionally biased region" description="Polar residues" evidence="1">
    <location>
        <begin position="19"/>
        <end position="32"/>
    </location>
</feature>
<organism evidence="2 3">
    <name type="scientific">Periconia digitata</name>
    <dbReference type="NCBI Taxonomy" id="1303443"/>
    <lineage>
        <taxon>Eukaryota</taxon>
        <taxon>Fungi</taxon>
        <taxon>Dikarya</taxon>
        <taxon>Ascomycota</taxon>
        <taxon>Pezizomycotina</taxon>
        <taxon>Dothideomycetes</taxon>
        <taxon>Pleosporomycetidae</taxon>
        <taxon>Pleosporales</taxon>
        <taxon>Massarineae</taxon>
        <taxon>Periconiaceae</taxon>
        <taxon>Periconia</taxon>
    </lineage>
</organism>
<feature type="compositionally biased region" description="Basic residues" evidence="1">
    <location>
        <begin position="413"/>
        <end position="423"/>
    </location>
</feature>
<feature type="region of interest" description="Disordered" evidence="1">
    <location>
        <begin position="334"/>
        <end position="423"/>
    </location>
</feature>
<name>A0A9W4UQI6_9PLEO</name>
<gene>
    <name evidence="2" type="ORF">PDIGIT_LOCUS12094</name>
</gene>
<accession>A0A9W4UQI6</accession>
<protein>
    <submittedName>
        <fullName evidence="2">Uncharacterized protein</fullName>
    </submittedName>
</protein>
<feature type="region of interest" description="Disordered" evidence="1">
    <location>
        <begin position="1"/>
        <end position="174"/>
    </location>
</feature>
<proteinExistence type="predicted"/>
<evidence type="ECO:0000313" key="3">
    <source>
        <dbReference type="Proteomes" id="UP001152607"/>
    </source>
</evidence>
<feature type="compositionally biased region" description="Basic residues" evidence="1">
    <location>
        <begin position="87"/>
        <end position="98"/>
    </location>
</feature>
<dbReference type="Proteomes" id="UP001152607">
    <property type="component" value="Unassembled WGS sequence"/>
</dbReference>
<evidence type="ECO:0000256" key="1">
    <source>
        <dbReference type="SAM" id="MobiDB-lite"/>
    </source>
</evidence>
<keyword evidence="3" id="KW-1185">Reference proteome</keyword>
<comment type="caution">
    <text evidence="2">The sequence shown here is derived from an EMBL/GenBank/DDBJ whole genome shotgun (WGS) entry which is preliminary data.</text>
</comment>
<dbReference type="Gene3D" id="6.20.250.70">
    <property type="match status" value="1"/>
</dbReference>
<reference evidence="2" key="1">
    <citation type="submission" date="2023-01" db="EMBL/GenBank/DDBJ databases">
        <authorList>
            <person name="Van Ghelder C."/>
            <person name="Rancurel C."/>
        </authorList>
    </citation>
    <scope>NUCLEOTIDE SEQUENCE</scope>
    <source>
        <strain evidence="2">CNCM I-4278</strain>
    </source>
</reference>
<dbReference type="PANTHER" id="PTHR28155">
    <property type="entry name" value="ACR243WP"/>
    <property type="match status" value="1"/>
</dbReference>
<dbReference type="PANTHER" id="PTHR28155:SF1">
    <property type="entry name" value="DNA-DIRECTED RNA POLYMERASE I SUBUNIT RPA34.5-DOMAIN-CONTAINING PROTEIN"/>
    <property type="match status" value="1"/>
</dbReference>
<evidence type="ECO:0000313" key="2">
    <source>
        <dbReference type="EMBL" id="CAI6338957.1"/>
    </source>
</evidence>
<dbReference type="AlphaFoldDB" id="A0A9W4UQI6"/>
<dbReference type="GO" id="GO:0006360">
    <property type="term" value="P:transcription by RNA polymerase I"/>
    <property type="evidence" value="ECO:0007669"/>
    <property type="project" value="InterPro"/>
</dbReference>
<feature type="compositionally biased region" description="Basic and acidic residues" evidence="1">
    <location>
        <begin position="381"/>
        <end position="392"/>
    </location>
</feature>
<feature type="compositionally biased region" description="Acidic residues" evidence="1">
    <location>
        <begin position="145"/>
        <end position="155"/>
    </location>
</feature>
<dbReference type="Pfam" id="PF08208">
    <property type="entry name" value="RNA_polI_A34"/>
    <property type="match status" value="1"/>
</dbReference>
<feature type="compositionally biased region" description="Basic and acidic residues" evidence="1">
    <location>
        <begin position="400"/>
        <end position="412"/>
    </location>
</feature>
<sequence>MSKPRKTPVLPPGSAPKKTVNSSKNALSQEFVSSSDDSASETEARPQKKTPVQIAVHRPKSGVTASETKKSKKGKEEAPKSSAKSKQSPKKPSPKKPVPKQVTTEEDGTTTSSSDDSEDEPETDIRKAQDREKQKAASTSTSDSSSDDSSDESEADTPAATSKATPTQPRSAPTNIHDVEMVAASAYVPPRGFNQASTSRAASLPSTTLLSNLQGKQIWHLTAPANISLKDLQQLAMDQATKGKAVLKHKNASYGFSDVAEEDGGSQQVIIPRQNGYKPVSSRISHSFHLREIVDLPKLSSHQADPNTGSEAAASITMSTIRAPLPQVKGLKMRFFPSGAKDRTPVTLGSSDDEDEPEQAPTAGLAVPNGVHSKARSEKRKHADMNEDDRAVKKLKKHRTPEELKRREERRAKKEKKREKAKS</sequence>